<name>A0A1J5PM95_9ZZZZ</name>
<dbReference type="EMBL" id="MLJW01005039">
    <property type="protein sequence ID" value="OIQ68895.1"/>
    <property type="molecule type" value="Genomic_DNA"/>
</dbReference>
<protein>
    <submittedName>
        <fullName evidence="1">Uncharacterized protein</fullName>
    </submittedName>
</protein>
<reference evidence="1" key="1">
    <citation type="submission" date="2016-10" db="EMBL/GenBank/DDBJ databases">
        <title>Sequence of Gallionella enrichment culture.</title>
        <authorList>
            <person name="Poehlein A."/>
            <person name="Muehling M."/>
            <person name="Daniel R."/>
        </authorList>
    </citation>
    <scope>NUCLEOTIDE SEQUENCE</scope>
</reference>
<dbReference type="SUPFAM" id="SSF55961">
    <property type="entry name" value="Bet v1-like"/>
    <property type="match status" value="1"/>
</dbReference>
<accession>A0A1J5PM95</accession>
<dbReference type="AlphaFoldDB" id="A0A1J5PM95"/>
<gene>
    <name evidence="1" type="ORF">GALL_495060</name>
</gene>
<evidence type="ECO:0000313" key="1">
    <source>
        <dbReference type="EMBL" id="OIQ68895.1"/>
    </source>
</evidence>
<comment type="caution">
    <text evidence="1">The sequence shown here is derived from an EMBL/GenBank/DDBJ whole genome shotgun (WGS) entry which is preliminary data.</text>
</comment>
<organism evidence="1">
    <name type="scientific">mine drainage metagenome</name>
    <dbReference type="NCBI Taxonomy" id="410659"/>
    <lineage>
        <taxon>unclassified sequences</taxon>
        <taxon>metagenomes</taxon>
        <taxon>ecological metagenomes</taxon>
    </lineage>
</organism>
<sequence>MHAPAPDVWSLVGNVRRHEELIPLTRVDAPDRVTRPGDEIVARSAGVLVDRMVTTTVESAGEAATDPGWGRWATFTKLGPVLLGEAHLVVRARGHHQCLVVWAEDVRFARDLSVLGVPLELSLVLMSDLALRRLARAVEVC</sequence>
<proteinExistence type="predicted"/>